<gene>
    <name evidence="4" type="ORF">CC78DRAFT_474034</name>
</gene>
<reference evidence="5" key="1">
    <citation type="journal article" date="2020" name="Stud. Mycol.">
        <title>101 Dothideomycetes genomes: A test case for predicting lifestyles and emergence of pathogens.</title>
        <authorList>
            <person name="Haridas S."/>
            <person name="Albert R."/>
            <person name="Binder M."/>
            <person name="Bloem J."/>
            <person name="LaButti K."/>
            <person name="Salamov A."/>
            <person name="Andreopoulos B."/>
            <person name="Baker S."/>
            <person name="Barry K."/>
            <person name="Bills G."/>
            <person name="Bluhm B."/>
            <person name="Cannon C."/>
            <person name="Castanera R."/>
            <person name="Culley D."/>
            <person name="Daum C."/>
            <person name="Ezra D."/>
            <person name="Gonzalez J."/>
            <person name="Henrissat B."/>
            <person name="Kuo A."/>
            <person name="Liang C."/>
            <person name="Lipzen A."/>
            <person name="Lutzoni F."/>
            <person name="Magnuson J."/>
            <person name="Mondo S."/>
            <person name="Nolan M."/>
            <person name="Ohm R."/>
            <person name="Pangilinan J."/>
            <person name="Park H.-J."/>
            <person name="Ramirez L."/>
            <person name="Alfaro M."/>
            <person name="Sun H."/>
            <person name="Tritt A."/>
            <person name="Yoshinaga Y."/>
            <person name="Zwiers L.-H."/>
            <person name="Turgeon B."/>
            <person name="Goodwin S."/>
            <person name="Spatafora J."/>
            <person name="Crous P."/>
            <person name="Grigoriev I."/>
        </authorList>
    </citation>
    <scope>NUCLEOTIDE SEQUENCE [LARGE SCALE GENOMIC DNA]</scope>
    <source>
        <strain evidence="5">CBS 304.66</strain>
    </source>
</reference>
<dbReference type="GO" id="GO:0005085">
    <property type="term" value="F:guanyl-nucleotide exchange factor activity"/>
    <property type="evidence" value="ECO:0007669"/>
    <property type="project" value="TreeGrafter"/>
</dbReference>
<evidence type="ECO:0000256" key="2">
    <source>
        <dbReference type="ARBA" id="ARBA00022448"/>
    </source>
</evidence>
<name>A0A9P4K0Q6_9PLEO</name>
<keyword evidence="3" id="KW-0653">Protein transport</keyword>
<dbReference type="Proteomes" id="UP000800093">
    <property type="component" value="Unassembled WGS sequence"/>
</dbReference>
<evidence type="ECO:0000313" key="4">
    <source>
        <dbReference type="EMBL" id="KAF2259981.1"/>
    </source>
</evidence>
<dbReference type="GO" id="GO:0006606">
    <property type="term" value="P:protein import into nucleus"/>
    <property type="evidence" value="ECO:0007669"/>
    <property type="project" value="TreeGrafter"/>
</dbReference>
<dbReference type="SUPFAM" id="SSF55724">
    <property type="entry name" value="Mog1p/PsbP-like"/>
    <property type="match status" value="1"/>
</dbReference>
<evidence type="ECO:0000256" key="3">
    <source>
        <dbReference type="ARBA" id="ARBA00022927"/>
    </source>
</evidence>
<dbReference type="OrthoDB" id="10255285at2759"/>
<dbReference type="InterPro" id="IPR016123">
    <property type="entry name" value="Mog1/PsbP_a/b/a-sand"/>
</dbReference>
<comment type="similarity">
    <text evidence="1">Belongs to the MOG1 family.</text>
</comment>
<dbReference type="AlphaFoldDB" id="A0A9P4K0Q6"/>
<keyword evidence="5" id="KW-1185">Reference proteome</keyword>
<dbReference type="PANTHER" id="PTHR15837">
    <property type="entry name" value="RAN GUANINE NUCLEOTIDE RELEASE FACTOR"/>
    <property type="match status" value="1"/>
</dbReference>
<dbReference type="Gene3D" id="3.40.1000.10">
    <property type="entry name" value="Mog1/PsbP, alpha/beta/alpha sandwich"/>
    <property type="match status" value="1"/>
</dbReference>
<dbReference type="EMBL" id="ML986692">
    <property type="protein sequence ID" value="KAF2259981.1"/>
    <property type="molecule type" value="Genomic_DNA"/>
</dbReference>
<sequence length="185" mass="20521">MSFRTTDLYGGAITVDLPLGFGDASNIRQIPDHQEVYLDANGYSSIVFDILERVEKSSDEEALQYHFQDLIDGTGDATNVLGQGTSVMAKVPNKPVYTLTYIQTPPTPTTAPKRPIPDFVSIHLILLRLKEQGTDIVITVNVPHYPGEYVKVAEGEATQMMEDGETVKKRVLETFDVKDWGLFEG</sequence>
<keyword evidence="2" id="KW-0813">Transport</keyword>
<dbReference type="GO" id="GO:0005634">
    <property type="term" value="C:nucleus"/>
    <property type="evidence" value="ECO:0007669"/>
    <property type="project" value="TreeGrafter"/>
</dbReference>
<proteinExistence type="inferred from homology"/>
<dbReference type="Pfam" id="PF04603">
    <property type="entry name" value="Mog1"/>
    <property type="match status" value="1"/>
</dbReference>
<evidence type="ECO:0000256" key="1">
    <source>
        <dbReference type="ARBA" id="ARBA00010307"/>
    </source>
</evidence>
<organism evidence="4 5">
    <name type="scientific">Lojkania enalia</name>
    <dbReference type="NCBI Taxonomy" id="147567"/>
    <lineage>
        <taxon>Eukaryota</taxon>
        <taxon>Fungi</taxon>
        <taxon>Dikarya</taxon>
        <taxon>Ascomycota</taxon>
        <taxon>Pezizomycotina</taxon>
        <taxon>Dothideomycetes</taxon>
        <taxon>Pleosporomycetidae</taxon>
        <taxon>Pleosporales</taxon>
        <taxon>Pleosporales incertae sedis</taxon>
        <taxon>Lojkania</taxon>
    </lineage>
</organism>
<dbReference type="InterPro" id="IPR007681">
    <property type="entry name" value="Mog1"/>
</dbReference>
<accession>A0A9P4K0Q6</accession>
<evidence type="ECO:0000313" key="5">
    <source>
        <dbReference type="Proteomes" id="UP000800093"/>
    </source>
</evidence>
<comment type="caution">
    <text evidence="4">The sequence shown here is derived from an EMBL/GenBank/DDBJ whole genome shotgun (WGS) entry which is preliminary data.</text>
</comment>
<dbReference type="PANTHER" id="PTHR15837:SF0">
    <property type="entry name" value="RAN GUANINE NUCLEOTIDE RELEASE FACTOR"/>
    <property type="match status" value="1"/>
</dbReference>
<dbReference type="GO" id="GO:0031267">
    <property type="term" value="F:small GTPase binding"/>
    <property type="evidence" value="ECO:0007669"/>
    <property type="project" value="TreeGrafter"/>
</dbReference>
<protein>
    <submittedName>
        <fullName evidence="4">Mog1p/PsbP-like protein</fullName>
    </submittedName>
</protein>